<keyword evidence="1" id="KW-1133">Transmembrane helix</keyword>
<evidence type="ECO:0000313" key="4">
    <source>
        <dbReference type="EMBL" id="XCD06686.1"/>
    </source>
</evidence>
<proteinExistence type="predicted"/>
<keyword evidence="1" id="KW-0812">Transmembrane</keyword>
<keyword evidence="1" id="KW-0472">Membrane</keyword>
<dbReference type="EMBL" id="PP511609">
    <property type="protein sequence ID" value="XCD05916.1"/>
    <property type="molecule type" value="Genomic_DNA"/>
</dbReference>
<accession>A0AAU8B6Y0</accession>
<organism evidence="4">
    <name type="scientific">Dulem virus 62</name>
    <dbReference type="NCBI Taxonomy" id="3145773"/>
    <lineage>
        <taxon>Viruses</taxon>
        <taxon>Monodnaviria</taxon>
        <taxon>Loebvirae</taxon>
        <taxon>Hofneiviricota</taxon>
        <taxon>Faserviricetes</taxon>
        <taxon>Tubulavirales</taxon>
        <taxon>Inoviridae</taxon>
        <taxon>Inovirus</taxon>
    </lineage>
</organism>
<evidence type="ECO:0000313" key="3">
    <source>
        <dbReference type="EMBL" id="XCD06616.1"/>
    </source>
</evidence>
<feature type="transmembrane region" description="Helical" evidence="1">
    <location>
        <begin position="39"/>
        <end position="57"/>
    </location>
</feature>
<evidence type="ECO:0000256" key="1">
    <source>
        <dbReference type="SAM" id="Phobius"/>
    </source>
</evidence>
<dbReference type="EMBL" id="PP511692">
    <property type="protein sequence ID" value="XCD06616.1"/>
    <property type="molecule type" value="Genomic_DNA"/>
</dbReference>
<evidence type="ECO:0000313" key="2">
    <source>
        <dbReference type="EMBL" id="XCD05916.1"/>
    </source>
</evidence>
<protein>
    <submittedName>
        <fullName evidence="4">Uncharacterized protein</fullName>
    </submittedName>
</protein>
<reference evidence="4" key="1">
    <citation type="submission" date="2024-03" db="EMBL/GenBank/DDBJ databases">
        <title>Diverse circular DNA viruses in blood, oral, and fecal samples of captive lemurs.</title>
        <authorList>
            <person name="Paietta E.N."/>
            <person name="Kraberger S."/>
            <person name="Lund M.C."/>
            <person name="Custer J.M."/>
            <person name="Vargas K.M."/>
            <person name="Ehmke E.E."/>
            <person name="Yoder A.D."/>
            <person name="Varsani A."/>
        </authorList>
    </citation>
    <scope>NUCLEOTIDE SEQUENCE</scope>
    <source>
        <strain evidence="2">Duke_24SS_13</strain>
        <strain evidence="3">Duke_25SF_104</strain>
        <strain evidence="4">Duke_25SS_57</strain>
    </source>
</reference>
<sequence length="63" mass="7368">MIQLKRVYECVSVDEFTQDCTNWQVDEHSLPISKADADIITMKIMGFMVFVFIIKQIKKSIKI</sequence>
<name>A0AAU8B6Y0_9VIRU</name>
<dbReference type="EMBL" id="PP511701">
    <property type="protein sequence ID" value="XCD06686.1"/>
    <property type="molecule type" value="Genomic_DNA"/>
</dbReference>